<keyword evidence="4 6" id="KW-0573">Peptidoglycan synthesis</keyword>
<feature type="active site" description="Proton donor/acceptor" evidence="6">
    <location>
        <position position="119"/>
    </location>
</feature>
<organism evidence="9 10">
    <name type="scientific">Raineyella antarctica</name>
    <dbReference type="NCBI Taxonomy" id="1577474"/>
    <lineage>
        <taxon>Bacteria</taxon>
        <taxon>Bacillati</taxon>
        <taxon>Actinomycetota</taxon>
        <taxon>Actinomycetes</taxon>
        <taxon>Propionibacteriales</taxon>
        <taxon>Propionibacteriaceae</taxon>
        <taxon>Raineyella</taxon>
    </lineage>
</organism>
<dbReference type="Pfam" id="PF03734">
    <property type="entry name" value="YkuD"/>
    <property type="match status" value="1"/>
</dbReference>
<dbReference type="SUPFAM" id="SSF141523">
    <property type="entry name" value="L,D-transpeptidase catalytic domain-like"/>
    <property type="match status" value="1"/>
</dbReference>
<dbReference type="Proteomes" id="UP000199086">
    <property type="component" value="Unassembled WGS sequence"/>
</dbReference>
<evidence type="ECO:0000313" key="10">
    <source>
        <dbReference type="Proteomes" id="UP000199086"/>
    </source>
</evidence>
<proteinExistence type="predicted"/>
<evidence type="ECO:0000259" key="8">
    <source>
        <dbReference type="PROSITE" id="PS52029"/>
    </source>
</evidence>
<name>A0A1G6GI17_9ACTN</name>
<dbReference type="AlphaFoldDB" id="A0A1G6GI17"/>
<keyword evidence="2" id="KW-0808">Transferase</keyword>
<evidence type="ECO:0000313" key="9">
    <source>
        <dbReference type="EMBL" id="SDB81651.1"/>
    </source>
</evidence>
<feature type="active site" description="Nucleophile" evidence="6">
    <location>
        <position position="136"/>
    </location>
</feature>
<dbReference type="UniPathway" id="UPA00219"/>
<evidence type="ECO:0000256" key="7">
    <source>
        <dbReference type="SAM" id="SignalP"/>
    </source>
</evidence>
<dbReference type="GO" id="GO:0018104">
    <property type="term" value="P:peptidoglycan-protein cross-linking"/>
    <property type="evidence" value="ECO:0007669"/>
    <property type="project" value="TreeGrafter"/>
</dbReference>
<evidence type="ECO:0000256" key="2">
    <source>
        <dbReference type="ARBA" id="ARBA00022679"/>
    </source>
</evidence>
<evidence type="ECO:0000256" key="6">
    <source>
        <dbReference type="PROSITE-ProRule" id="PRU01373"/>
    </source>
</evidence>
<keyword evidence="3 6" id="KW-0133">Cell shape</keyword>
<reference evidence="9 10" key="1">
    <citation type="submission" date="2016-06" db="EMBL/GenBank/DDBJ databases">
        <authorList>
            <person name="Olsen C.W."/>
            <person name="Carey S."/>
            <person name="Hinshaw L."/>
            <person name="Karasin A.I."/>
        </authorList>
    </citation>
    <scope>NUCLEOTIDE SEQUENCE [LARGE SCALE GENOMIC DNA]</scope>
    <source>
        <strain evidence="9 10">LZ-22</strain>
    </source>
</reference>
<evidence type="ECO:0000256" key="1">
    <source>
        <dbReference type="ARBA" id="ARBA00004752"/>
    </source>
</evidence>
<keyword evidence="5 6" id="KW-0961">Cell wall biogenesis/degradation</keyword>
<feature type="chain" id="PRO_5011511722" evidence="7">
    <location>
        <begin position="27"/>
        <end position="169"/>
    </location>
</feature>
<dbReference type="Gene3D" id="2.40.440.10">
    <property type="entry name" value="L,D-transpeptidase catalytic domain-like"/>
    <property type="match status" value="1"/>
</dbReference>
<dbReference type="InterPro" id="IPR005490">
    <property type="entry name" value="LD_TPept_cat_dom"/>
</dbReference>
<dbReference type="GO" id="GO:0005576">
    <property type="term" value="C:extracellular region"/>
    <property type="evidence" value="ECO:0007669"/>
    <property type="project" value="TreeGrafter"/>
</dbReference>
<dbReference type="RefSeq" id="WP_092608006.1">
    <property type="nucleotide sequence ID" value="NZ_FMYF01000003.1"/>
</dbReference>
<gene>
    <name evidence="9" type="ORF">GA0111570_103320</name>
</gene>
<dbReference type="OrthoDB" id="8887048at2"/>
<dbReference type="GO" id="GO:0008360">
    <property type="term" value="P:regulation of cell shape"/>
    <property type="evidence" value="ECO:0007669"/>
    <property type="project" value="UniProtKB-UniRule"/>
</dbReference>
<dbReference type="STRING" id="1577474.GA0111570_103320"/>
<protein>
    <submittedName>
        <fullName evidence="9">L,D-transpeptidase catalytic domain</fullName>
    </submittedName>
</protein>
<evidence type="ECO:0000256" key="5">
    <source>
        <dbReference type="ARBA" id="ARBA00023316"/>
    </source>
</evidence>
<dbReference type="InterPro" id="IPR038063">
    <property type="entry name" value="Transpep_catalytic_dom"/>
</dbReference>
<feature type="domain" description="L,D-TPase catalytic" evidence="8">
    <location>
        <begin position="45"/>
        <end position="161"/>
    </location>
</feature>
<dbReference type="PROSITE" id="PS52029">
    <property type="entry name" value="LD_TPASE"/>
    <property type="match status" value="1"/>
</dbReference>
<dbReference type="CDD" id="cd16913">
    <property type="entry name" value="YkuD_like"/>
    <property type="match status" value="1"/>
</dbReference>
<feature type="signal peptide" evidence="7">
    <location>
        <begin position="1"/>
        <end position="26"/>
    </location>
</feature>
<dbReference type="PANTHER" id="PTHR30582:SF33">
    <property type="entry name" value="EXPORTED PROTEIN"/>
    <property type="match status" value="1"/>
</dbReference>
<dbReference type="PANTHER" id="PTHR30582">
    <property type="entry name" value="L,D-TRANSPEPTIDASE"/>
    <property type="match status" value="1"/>
</dbReference>
<accession>A0A1G6GI17</accession>
<dbReference type="EMBL" id="FMYF01000003">
    <property type="protein sequence ID" value="SDB81651.1"/>
    <property type="molecule type" value="Genomic_DNA"/>
</dbReference>
<evidence type="ECO:0000256" key="4">
    <source>
        <dbReference type="ARBA" id="ARBA00022984"/>
    </source>
</evidence>
<dbReference type="GO" id="GO:0071555">
    <property type="term" value="P:cell wall organization"/>
    <property type="evidence" value="ECO:0007669"/>
    <property type="project" value="UniProtKB-UniRule"/>
</dbReference>
<dbReference type="GO" id="GO:0016740">
    <property type="term" value="F:transferase activity"/>
    <property type="evidence" value="ECO:0007669"/>
    <property type="project" value="UniProtKB-KW"/>
</dbReference>
<keyword evidence="7" id="KW-0732">Signal</keyword>
<comment type="pathway">
    <text evidence="1 6">Cell wall biogenesis; peptidoglycan biosynthesis.</text>
</comment>
<dbReference type="InterPro" id="IPR050979">
    <property type="entry name" value="LD-transpeptidase"/>
</dbReference>
<dbReference type="GO" id="GO:0071972">
    <property type="term" value="F:peptidoglycan L,D-transpeptidase activity"/>
    <property type="evidence" value="ECO:0007669"/>
    <property type="project" value="TreeGrafter"/>
</dbReference>
<sequence length="169" mass="18535">MRRLRLFALLPAVALLALGPAPAANAATSTTATISWRSDCYVGARVLCADQTNNKLAYFKNGVLIYELDARFGPTGSTTISPTRNGDDTIFRKVRNDWSTLYNSPMPDAMYFDGGEAVHYSSDFATYGWTDTSHGCINIRDRAALDVIYKEIKLGDPIHIWGTPPPPTS</sequence>
<keyword evidence="10" id="KW-1185">Reference proteome</keyword>
<evidence type="ECO:0000256" key="3">
    <source>
        <dbReference type="ARBA" id="ARBA00022960"/>
    </source>
</evidence>